<evidence type="ECO:0000313" key="5">
    <source>
        <dbReference type="Proteomes" id="UP000298030"/>
    </source>
</evidence>
<protein>
    <recommendedName>
        <fullName evidence="2">DinB-like domain-containing protein</fullName>
    </recommendedName>
</protein>
<dbReference type="OrthoDB" id="5564877at2759"/>
<feature type="domain" description="DinB-like" evidence="2">
    <location>
        <begin position="39"/>
        <end position="174"/>
    </location>
</feature>
<dbReference type="InterPro" id="IPR034660">
    <property type="entry name" value="DinB/YfiT-like"/>
</dbReference>
<keyword evidence="5" id="KW-1185">Reference proteome</keyword>
<dbReference type="Proteomes" id="UP000298030">
    <property type="component" value="Unassembled WGS sequence"/>
</dbReference>
<dbReference type="EMBL" id="QPFP01000437">
    <property type="protein sequence ID" value="TEB12112.1"/>
    <property type="molecule type" value="Genomic_DNA"/>
</dbReference>
<evidence type="ECO:0000256" key="1">
    <source>
        <dbReference type="SAM" id="MobiDB-lite"/>
    </source>
</evidence>
<dbReference type="Pfam" id="PF12867">
    <property type="entry name" value="DinB_2"/>
    <property type="match status" value="1"/>
</dbReference>
<evidence type="ECO:0000313" key="3">
    <source>
        <dbReference type="EMBL" id="TEB12112.1"/>
    </source>
</evidence>
<evidence type="ECO:0000259" key="2">
    <source>
        <dbReference type="Pfam" id="PF12867"/>
    </source>
</evidence>
<evidence type="ECO:0000313" key="4">
    <source>
        <dbReference type="EMBL" id="TEB39371.1"/>
    </source>
</evidence>
<dbReference type="STRING" id="71717.A0A4Y7RTU9"/>
<comment type="caution">
    <text evidence="3">The sequence shown here is derived from an EMBL/GenBank/DDBJ whole genome shotgun (WGS) entry which is preliminary data.</text>
</comment>
<proteinExistence type="predicted"/>
<dbReference type="PANTHER" id="PTHR39473:SF1">
    <property type="entry name" value="DINB-LIKE DOMAIN-CONTAINING PROTEIN"/>
    <property type="match status" value="1"/>
</dbReference>
<accession>A0A4Y7RTU9</accession>
<feature type="region of interest" description="Disordered" evidence="1">
    <location>
        <begin position="1"/>
        <end position="29"/>
    </location>
</feature>
<dbReference type="PANTHER" id="PTHR39473">
    <property type="match status" value="1"/>
</dbReference>
<feature type="compositionally biased region" description="Polar residues" evidence="1">
    <location>
        <begin position="1"/>
        <end position="12"/>
    </location>
</feature>
<organism evidence="3 5">
    <name type="scientific">Coprinellus micaceus</name>
    <name type="common">Glistening ink-cap mushroom</name>
    <name type="synonym">Coprinus micaceus</name>
    <dbReference type="NCBI Taxonomy" id="71717"/>
    <lineage>
        <taxon>Eukaryota</taxon>
        <taxon>Fungi</taxon>
        <taxon>Dikarya</taxon>
        <taxon>Basidiomycota</taxon>
        <taxon>Agaricomycotina</taxon>
        <taxon>Agaricomycetes</taxon>
        <taxon>Agaricomycetidae</taxon>
        <taxon>Agaricales</taxon>
        <taxon>Agaricineae</taxon>
        <taxon>Psathyrellaceae</taxon>
        <taxon>Coprinellus</taxon>
    </lineage>
</organism>
<dbReference type="AlphaFoldDB" id="A0A4Y7RTU9"/>
<dbReference type="SUPFAM" id="SSF109854">
    <property type="entry name" value="DinB/YfiT-like putative metalloenzymes"/>
    <property type="match status" value="1"/>
</dbReference>
<name>A0A4Y7RTU9_COPMI</name>
<reference evidence="3 5" key="1">
    <citation type="journal article" date="2019" name="Nat. Ecol. Evol.">
        <title>Megaphylogeny resolves global patterns of mushroom evolution.</title>
        <authorList>
            <person name="Varga T."/>
            <person name="Krizsan K."/>
            <person name="Foldi C."/>
            <person name="Dima B."/>
            <person name="Sanchez-Garcia M."/>
            <person name="Sanchez-Ramirez S."/>
            <person name="Szollosi G.J."/>
            <person name="Szarkandi J.G."/>
            <person name="Papp V."/>
            <person name="Albert L."/>
            <person name="Andreopoulos W."/>
            <person name="Angelini C."/>
            <person name="Antonin V."/>
            <person name="Barry K.W."/>
            <person name="Bougher N.L."/>
            <person name="Buchanan P."/>
            <person name="Buyck B."/>
            <person name="Bense V."/>
            <person name="Catcheside P."/>
            <person name="Chovatia M."/>
            <person name="Cooper J."/>
            <person name="Damon W."/>
            <person name="Desjardin D."/>
            <person name="Finy P."/>
            <person name="Geml J."/>
            <person name="Haridas S."/>
            <person name="Hughes K."/>
            <person name="Justo A."/>
            <person name="Karasinski D."/>
            <person name="Kautmanova I."/>
            <person name="Kiss B."/>
            <person name="Kocsube S."/>
            <person name="Kotiranta H."/>
            <person name="LaButti K.M."/>
            <person name="Lechner B.E."/>
            <person name="Liimatainen K."/>
            <person name="Lipzen A."/>
            <person name="Lukacs Z."/>
            <person name="Mihaltcheva S."/>
            <person name="Morgado L.N."/>
            <person name="Niskanen T."/>
            <person name="Noordeloos M.E."/>
            <person name="Ohm R.A."/>
            <person name="Ortiz-Santana B."/>
            <person name="Ovrebo C."/>
            <person name="Racz N."/>
            <person name="Riley R."/>
            <person name="Savchenko A."/>
            <person name="Shiryaev A."/>
            <person name="Soop K."/>
            <person name="Spirin V."/>
            <person name="Szebenyi C."/>
            <person name="Tomsovsky M."/>
            <person name="Tulloss R.E."/>
            <person name="Uehling J."/>
            <person name="Grigoriev I.V."/>
            <person name="Vagvolgyi C."/>
            <person name="Papp T."/>
            <person name="Martin F.M."/>
            <person name="Miettinen O."/>
            <person name="Hibbett D.S."/>
            <person name="Nagy L.G."/>
        </authorList>
    </citation>
    <scope>NUCLEOTIDE SEQUENCE [LARGE SCALE GENOMIC DNA]</scope>
    <source>
        <strain evidence="3 5">FP101781</strain>
    </source>
</reference>
<sequence>MMQPQDYIQNISPPAANMASSDRDTTASDRKETLLQQLAVARTVLSQAVDLVDNHFTSDEQLTVHSQYMPGSTIGKHLRHARDHFVLLLECLQKSGPRVMSYDVRIRNTPMETSRSGAKDALLETLKQLEEVIPNANADEALTLHAITPHAHEFQSTVGRELWFASLHCVHHWSMVRVIAGELGITLQDDFGFAPSTLVYQNRQDAPLGKANL</sequence>
<dbReference type="EMBL" id="QPFP01000002">
    <property type="protein sequence ID" value="TEB39371.1"/>
    <property type="molecule type" value="Genomic_DNA"/>
</dbReference>
<gene>
    <name evidence="4" type="ORF">FA13DRAFT_1725361</name>
    <name evidence="3" type="ORF">FA13DRAFT_1748571</name>
</gene>
<dbReference type="InterPro" id="IPR024775">
    <property type="entry name" value="DinB-like"/>
</dbReference>